<keyword evidence="2" id="KW-1185">Reference proteome</keyword>
<dbReference type="EMBL" id="JAWDGP010002624">
    <property type="protein sequence ID" value="KAK3781452.1"/>
    <property type="molecule type" value="Genomic_DNA"/>
</dbReference>
<proteinExistence type="predicted"/>
<evidence type="ECO:0000313" key="1">
    <source>
        <dbReference type="EMBL" id="KAK3781452.1"/>
    </source>
</evidence>
<name>A0AAE1A766_9GAST</name>
<reference evidence="1" key="1">
    <citation type="journal article" date="2023" name="G3 (Bethesda)">
        <title>A reference genome for the long-term kleptoplast-retaining sea slug Elysia crispata morphotype clarki.</title>
        <authorList>
            <person name="Eastman K.E."/>
            <person name="Pendleton A.L."/>
            <person name="Shaikh M.A."/>
            <person name="Suttiyut T."/>
            <person name="Ogas R."/>
            <person name="Tomko P."/>
            <person name="Gavelis G."/>
            <person name="Widhalm J.R."/>
            <person name="Wisecaver J.H."/>
        </authorList>
    </citation>
    <scope>NUCLEOTIDE SEQUENCE</scope>
    <source>
        <strain evidence="1">ECLA1</strain>
    </source>
</reference>
<evidence type="ECO:0000313" key="2">
    <source>
        <dbReference type="Proteomes" id="UP001283361"/>
    </source>
</evidence>
<dbReference type="Proteomes" id="UP001283361">
    <property type="component" value="Unassembled WGS sequence"/>
</dbReference>
<dbReference type="AlphaFoldDB" id="A0AAE1A766"/>
<protein>
    <submittedName>
        <fullName evidence="1">Uncharacterized protein</fullName>
    </submittedName>
</protein>
<sequence>MKSFLSGVHLCALNTNSRLVPHDFNLNLMLQRRASDLLHQSWPASDTKRVSQIETPCAKWSNQPLVGNPGIKKSLHVLEKNGVTSLLVTT</sequence>
<gene>
    <name evidence="1" type="ORF">RRG08_019077</name>
</gene>
<organism evidence="1 2">
    <name type="scientific">Elysia crispata</name>
    <name type="common">lettuce slug</name>
    <dbReference type="NCBI Taxonomy" id="231223"/>
    <lineage>
        <taxon>Eukaryota</taxon>
        <taxon>Metazoa</taxon>
        <taxon>Spiralia</taxon>
        <taxon>Lophotrochozoa</taxon>
        <taxon>Mollusca</taxon>
        <taxon>Gastropoda</taxon>
        <taxon>Heterobranchia</taxon>
        <taxon>Euthyneura</taxon>
        <taxon>Panpulmonata</taxon>
        <taxon>Sacoglossa</taxon>
        <taxon>Placobranchoidea</taxon>
        <taxon>Plakobranchidae</taxon>
        <taxon>Elysia</taxon>
    </lineage>
</organism>
<accession>A0AAE1A766</accession>
<comment type="caution">
    <text evidence="1">The sequence shown here is derived from an EMBL/GenBank/DDBJ whole genome shotgun (WGS) entry which is preliminary data.</text>
</comment>